<dbReference type="Gene3D" id="2.60.40.150">
    <property type="entry name" value="C2 domain"/>
    <property type="match status" value="1"/>
</dbReference>
<comment type="caution">
    <text evidence="2">The sequence shown here is derived from an EMBL/GenBank/DDBJ whole genome shotgun (WGS) entry which is preliminary data.</text>
</comment>
<organism evidence="2 3">
    <name type="scientific">Daphnia sinensis</name>
    <dbReference type="NCBI Taxonomy" id="1820382"/>
    <lineage>
        <taxon>Eukaryota</taxon>
        <taxon>Metazoa</taxon>
        <taxon>Ecdysozoa</taxon>
        <taxon>Arthropoda</taxon>
        <taxon>Crustacea</taxon>
        <taxon>Branchiopoda</taxon>
        <taxon>Diplostraca</taxon>
        <taxon>Cladocera</taxon>
        <taxon>Anomopoda</taxon>
        <taxon>Daphniidae</taxon>
        <taxon>Daphnia</taxon>
        <taxon>Daphnia similis group</taxon>
    </lineage>
</organism>
<dbReference type="InterPro" id="IPR027080">
    <property type="entry name" value="Unc-13"/>
</dbReference>
<dbReference type="GO" id="GO:0016081">
    <property type="term" value="P:synaptic vesicle docking"/>
    <property type="evidence" value="ECO:0007669"/>
    <property type="project" value="TreeGrafter"/>
</dbReference>
<dbReference type="Proteomes" id="UP000820818">
    <property type="component" value="Linkage Group LG10"/>
</dbReference>
<dbReference type="GO" id="GO:0035249">
    <property type="term" value="P:synaptic transmission, glutamatergic"/>
    <property type="evidence" value="ECO:0007669"/>
    <property type="project" value="TreeGrafter"/>
</dbReference>
<sequence>MSSPPRSPSKGPIPPGNRIFYCNKLHDTGDARVSRSSETNCLDTGLLIEVWNKGLIWDKAMGHYWLPLQQVPYSNEEGVGQWMSLDAEQIMENGVVVGTRNPTGDYLLIDCRFELPYAGLSEDSDYTSEVNYPLVQHHEANGSASQYLSVAHQYPSPQRSSEISRENSYETNDTSTDQRHWAYDYGGGYPATQEDGYDYNYDQSEEMYVQADQWPRPTEEPLYYNSRPNKESKSTGISAVRVTLYKSKDLTQVIVVYIFKELDKNSQIM</sequence>
<evidence type="ECO:0000313" key="3">
    <source>
        <dbReference type="Proteomes" id="UP000820818"/>
    </source>
</evidence>
<dbReference type="InterPro" id="IPR035892">
    <property type="entry name" value="C2_domain_sf"/>
</dbReference>
<evidence type="ECO:0000313" key="2">
    <source>
        <dbReference type="EMBL" id="KAI9552024.1"/>
    </source>
</evidence>
<dbReference type="PANTHER" id="PTHR10480:SF12">
    <property type="entry name" value="UNC-13, ISOFORM E"/>
    <property type="match status" value="1"/>
</dbReference>
<dbReference type="GO" id="GO:0099525">
    <property type="term" value="P:presynaptic dense core vesicle exocytosis"/>
    <property type="evidence" value="ECO:0007669"/>
    <property type="project" value="TreeGrafter"/>
</dbReference>
<accession>A0AAD5KHF5</accession>
<dbReference type="GO" id="GO:0098831">
    <property type="term" value="C:presynaptic active zone cytoplasmic component"/>
    <property type="evidence" value="ECO:0007669"/>
    <property type="project" value="TreeGrafter"/>
</dbReference>
<dbReference type="GO" id="GO:0042734">
    <property type="term" value="C:presynaptic membrane"/>
    <property type="evidence" value="ECO:0007669"/>
    <property type="project" value="TreeGrafter"/>
</dbReference>
<dbReference type="GO" id="GO:0016082">
    <property type="term" value="P:synaptic vesicle priming"/>
    <property type="evidence" value="ECO:0007669"/>
    <property type="project" value="TreeGrafter"/>
</dbReference>
<reference evidence="2 3" key="1">
    <citation type="submission" date="2022-05" db="EMBL/GenBank/DDBJ databases">
        <title>A multi-omics perspective on studying reproductive biology in Daphnia sinensis.</title>
        <authorList>
            <person name="Jia J."/>
        </authorList>
    </citation>
    <scope>NUCLEOTIDE SEQUENCE [LARGE SCALE GENOMIC DNA]</scope>
    <source>
        <strain evidence="2 3">WSL</strain>
    </source>
</reference>
<dbReference type="GO" id="GO:0030672">
    <property type="term" value="C:synaptic vesicle membrane"/>
    <property type="evidence" value="ECO:0007669"/>
    <property type="project" value="TreeGrafter"/>
</dbReference>
<dbReference type="GO" id="GO:0005516">
    <property type="term" value="F:calmodulin binding"/>
    <property type="evidence" value="ECO:0007669"/>
    <property type="project" value="TreeGrafter"/>
</dbReference>
<dbReference type="AlphaFoldDB" id="A0AAD5KHF5"/>
<proteinExistence type="predicted"/>
<protein>
    <submittedName>
        <fullName evidence="2">Uncharacterized protein</fullName>
    </submittedName>
</protein>
<dbReference type="SUPFAM" id="SSF49562">
    <property type="entry name" value="C2 domain (Calcium/lipid-binding domain, CaLB)"/>
    <property type="match status" value="1"/>
</dbReference>
<dbReference type="GO" id="GO:0061789">
    <property type="term" value="P:dense core granule priming"/>
    <property type="evidence" value="ECO:0007669"/>
    <property type="project" value="TreeGrafter"/>
</dbReference>
<name>A0AAD5KHF5_9CRUS</name>
<evidence type="ECO:0000256" key="1">
    <source>
        <dbReference type="SAM" id="MobiDB-lite"/>
    </source>
</evidence>
<feature type="region of interest" description="Disordered" evidence="1">
    <location>
        <begin position="155"/>
        <end position="175"/>
    </location>
</feature>
<dbReference type="GO" id="GO:0043195">
    <property type="term" value="C:terminal bouton"/>
    <property type="evidence" value="ECO:0007669"/>
    <property type="project" value="TreeGrafter"/>
</dbReference>
<keyword evidence="3" id="KW-1185">Reference proteome</keyword>
<dbReference type="PANTHER" id="PTHR10480">
    <property type="entry name" value="PROTEIN UNC-13 HOMOLOG"/>
    <property type="match status" value="1"/>
</dbReference>
<dbReference type="GO" id="GO:0019992">
    <property type="term" value="F:diacylglycerol binding"/>
    <property type="evidence" value="ECO:0007669"/>
    <property type="project" value="InterPro"/>
</dbReference>
<dbReference type="EMBL" id="WJBH02000010">
    <property type="protein sequence ID" value="KAI9552024.1"/>
    <property type="molecule type" value="Genomic_DNA"/>
</dbReference>
<dbReference type="GO" id="GO:0017075">
    <property type="term" value="F:syntaxin-1 binding"/>
    <property type="evidence" value="ECO:0007669"/>
    <property type="project" value="TreeGrafter"/>
</dbReference>
<dbReference type="GO" id="GO:0031594">
    <property type="term" value="C:neuromuscular junction"/>
    <property type="evidence" value="ECO:0007669"/>
    <property type="project" value="TreeGrafter"/>
</dbReference>
<gene>
    <name evidence="2" type="ORF">GHT06_022361</name>
</gene>